<keyword evidence="2" id="KW-1185">Reference proteome</keyword>
<name>A0ABY0BLY3_MORCA</name>
<protein>
    <submittedName>
        <fullName evidence="1">Uncharacterized protein</fullName>
    </submittedName>
</protein>
<evidence type="ECO:0000313" key="2">
    <source>
        <dbReference type="Proteomes" id="UP000268436"/>
    </source>
</evidence>
<organism evidence="1 2">
    <name type="scientific">Moraxella catarrhalis</name>
    <name type="common">Branhamella catarrhalis</name>
    <dbReference type="NCBI Taxonomy" id="480"/>
    <lineage>
        <taxon>Bacteria</taxon>
        <taxon>Pseudomonadati</taxon>
        <taxon>Pseudomonadota</taxon>
        <taxon>Gammaproteobacteria</taxon>
        <taxon>Moraxellales</taxon>
        <taxon>Moraxellaceae</taxon>
        <taxon>Moraxella</taxon>
    </lineage>
</organism>
<comment type="caution">
    <text evidence="1">The sequence shown here is derived from an EMBL/GenBank/DDBJ whole genome shotgun (WGS) entry which is preliminary data.</text>
</comment>
<dbReference type="Proteomes" id="UP000268436">
    <property type="component" value="Unassembled WGS sequence"/>
</dbReference>
<dbReference type="RefSeq" id="WP_120649266.1">
    <property type="nucleotide sequence ID" value="NZ_QZGZ01000007.1"/>
</dbReference>
<accession>A0ABY0BLY3</accession>
<evidence type="ECO:0000313" key="1">
    <source>
        <dbReference type="EMBL" id="RUO17556.1"/>
    </source>
</evidence>
<reference evidence="1 2" key="1">
    <citation type="submission" date="2018-12" db="EMBL/GenBank/DDBJ databases">
        <title>Persistence of Moraxella catarrhalis in Chronic Obstructive Pulmonary Disease and Regulation of the Hag/MID Adhesin.</title>
        <authorList>
            <person name="Murphy T."/>
            <person name="Zhao X."/>
            <person name="Vyas G."/>
            <person name="Aluvathingal J."/>
            <person name="Nadendla S."/>
            <person name="Tallon L."/>
            <person name="Tettelin H."/>
        </authorList>
    </citation>
    <scope>NUCLEOTIDE SEQUENCE [LARGE SCALE GENOMIC DNA]</scope>
    <source>
        <strain evidence="1 2">173P27B1</strain>
    </source>
</reference>
<gene>
    <name evidence="1" type="ORF">EJK54_1071</name>
</gene>
<sequence>MEQQANQNLNQEQVNLQQVSRTWLGQVFHTLGAIFSGVANSAEILDATAQSYGSLMVAQADEALVKKDEELKASKGYGIAQQREKAESIHKAIFKK</sequence>
<proteinExistence type="predicted"/>
<dbReference type="EMBL" id="RYER01000003">
    <property type="protein sequence ID" value="RUO17556.1"/>
    <property type="molecule type" value="Genomic_DNA"/>
</dbReference>